<dbReference type="SUPFAM" id="SSF55781">
    <property type="entry name" value="GAF domain-like"/>
    <property type="match status" value="1"/>
</dbReference>
<dbReference type="InterPro" id="IPR029016">
    <property type="entry name" value="GAF-like_dom_sf"/>
</dbReference>
<dbReference type="Proteomes" id="UP000248724">
    <property type="component" value="Unassembled WGS sequence"/>
</dbReference>
<dbReference type="SUPFAM" id="SSF55874">
    <property type="entry name" value="ATPase domain of HSP90 chaperone/DNA topoisomerase II/histidine kinase"/>
    <property type="match status" value="1"/>
</dbReference>
<evidence type="ECO:0000256" key="2">
    <source>
        <dbReference type="ARBA" id="ARBA00022777"/>
    </source>
</evidence>
<dbReference type="EMBL" id="QHBU01000130">
    <property type="protein sequence ID" value="PZR80951.1"/>
    <property type="molecule type" value="Genomic_DNA"/>
</dbReference>
<feature type="transmembrane region" description="Helical" evidence="4">
    <location>
        <begin position="81"/>
        <end position="103"/>
    </location>
</feature>
<evidence type="ECO:0000259" key="6">
    <source>
        <dbReference type="Pfam" id="PF07730"/>
    </source>
</evidence>
<feature type="transmembrane region" description="Helical" evidence="4">
    <location>
        <begin position="259"/>
        <end position="285"/>
    </location>
</feature>
<feature type="transmembrane region" description="Helical" evidence="4">
    <location>
        <begin position="154"/>
        <end position="172"/>
    </location>
</feature>
<feature type="transmembrane region" description="Helical" evidence="4">
    <location>
        <begin position="51"/>
        <end position="69"/>
    </location>
</feature>
<dbReference type="Gene3D" id="3.30.565.10">
    <property type="entry name" value="Histidine kinase-like ATPase, C-terminal domain"/>
    <property type="match status" value="1"/>
</dbReference>
<name>A0A2W6ASX5_9BACT</name>
<feature type="transmembrane region" description="Helical" evidence="4">
    <location>
        <begin position="297"/>
        <end position="324"/>
    </location>
</feature>
<dbReference type="InterPro" id="IPR050482">
    <property type="entry name" value="Sensor_HK_TwoCompSys"/>
</dbReference>
<feature type="domain" description="Histidine kinase/HSP90-like ATPase" evidence="5">
    <location>
        <begin position="626"/>
        <end position="705"/>
    </location>
</feature>
<dbReference type="Pfam" id="PF07730">
    <property type="entry name" value="HisKA_3"/>
    <property type="match status" value="1"/>
</dbReference>
<gene>
    <name evidence="8" type="ORF">DLM65_07195</name>
    <name evidence="7" type="ORF">JF886_00870</name>
</gene>
<evidence type="ECO:0000256" key="3">
    <source>
        <dbReference type="ARBA" id="ARBA00023012"/>
    </source>
</evidence>
<dbReference type="CDD" id="cd16917">
    <property type="entry name" value="HATPase_UhpB-NarQ-NarX-like"/>
    <property type="match status" value="1"/>
</dbReference>
<reference evidence="8 9" key="1">
    <citation type="journal article" date="2017" name="Nature">
        <title>Atmospheric trace gases support primary production in Antarctic desert surface soil.</title>
        <authorList>
            <person name="Ji M."/>
            <person name="Greening C."/>
            <person name="Vanwonterghem I."/>
            <person name="Carere C.R."/>
            <person name="Bay S.K."/>
            <person name="Steen J.A."/>
            <person name="Montgomery K."/>
            <person name="Lines T."/>
            <person name="Beardall J."/>
            <person name="van Dorst J."/>
            <person name="Snape I."/>
            <person name="Stott M.B."/>
            <person name="Hugenholtz P."/>
            <person name="Ferrari B.C."/>
        </authorList>
    </citation>
    <scope>NUCLEOTIDE SEQUENCE [LARGE SCALE GENOMIC DNA]</scope>
    <source>
        <strain evidence="8">RRmetagenome_bin12</strain>
    </source>
</reference>
<dbReference type="Gene3D" id="1.20.5.1930">
    <property type="match status" value="1"/>
</dbReference>
<evidence type="ECO:0000313" key="10">
    <source>
        <dbReference type="Proteomes" id="UP000606991"/>
    </source>
</evidence>
<dbReference type="PANTHER" id="PTHR24421">
    <property type="entry name" value="NITRATE/NITRITE SENSOR PROTEIN NARX-RELATED"/>
    <property type="match status" value="1"/>
</dbReference>
<evidence type="ECO:0000313" key="9">
    <source>
        <dbReference type="Proteomes" id="UP000248724"/>
    </source>
</evidence>
<dbReference type="Pfam" id="PF02518">
    <property type="entry name" value="HATPase_c"/>
    <property type="match status" value="1"/>
</dbReference>
<dbReference type="InterPro" id="IPR011712">
    <property type="entry name" value="Sig_transdc_His_kin_sub3_dim/P"/>
</dbReference>
<keyword evidence="3" id="KW-0902">Two-component regulatory system</keyword>
<feature type="domain" description="Signal transduction histidine kinase subgroup 3 dimerisation and phosphoacceptor" evidence="6">
    <location>
        <begin position="516"/>
        <end position="581"/>
    </location>
</feature>
<dbReference type="GO" id="GO:0046983">
    <property type="term" value="F:protein dimerization activity"/>
    <property type="evidence" value="ECO:0007669"/>
    <property type="project" value="InterPro"/>
</dbReference>
<keyword evidence="1" id="KW-0808">Transferase</keyword>
<dbReference type="RefSeq" id="WP_337308658.1">
    <property type="nucleotide sequence ID" value="NZ_JAEKNS010000014.1"/>
</dbReference>
<dbReference type="GO" id="GO:0000155">
    <property type="term" value="F:phosphorelay sensor kinase activity"/>
    <property type="evidence" value="ECO:0007669"/>
    <property type="project" value="InterPro"/>
</dbReference>
<evidence type="ECO:0000313" key="7">
    <source>
        <dbReference type="EMBL" id="MBJ7593409.1"/>
    </source>
</evidence>
<dbReference type="InterPro" id="IPR036890">
    <property type="entry name" value="HATPase_C_sf"/>
</dbReference>
<proteinExistence type="predicted"/>
<sequence length="713" mass="75515">MSSNGSPSRRVLRFAAALSVLAPCIALALAASLGVLIYADRSVPENEWIRGVGAAVFALLVAPMGSLLLRRVPRNPLGWIFSAAAVTTGLIEPLAFLAIHGTYVEHDRSWWTLLSAWLTEPLAVVSVGLLVGVVPLLFPDGVVASARWRRYRRFLTAFVPLAALAVAVQTGVGLTTVRVNSSGGLSSDTQSASVAIAFLGLLACSALSAANLVGRYRRAEGIRRRQLRSFAIAVVVIIAFGFIPHLISNIALEDPTALAVAITNAVMVGSFSLLLLAMGIAILRYRLFGIQVLVSRTLVYGSLAVFITAVYVGIAVGIGALVGGGGKPNLGLSILATAIVAIGFQPVRERVQKIANRLVYGKRATPYEVLSQFSERVAESYSLDDVMPRMARVLAEGTGAQRADVWLRSGNMWHNAAVWPGDATAANPVAADGSLPAINGASRLVEVRHQGDVLGALGVTKRSGESLTPVEDNLLSHLASQAGLVLKNVGLTGDLQARLVELRASRQRLVTAQDEERRKLERNLHDGAQQHLVAIKVKLGLAEMLMRRDPETAKLTLDQLKGDADEALETLRDLARGIYPPLLAEKGLGAALASQARKATVPVTVEADGIGRYSQDVEAAVYFSALEALQNVQKYAQASEATVRLREDAGALHFEVADDGRGFDVASTTRGSGLTNMADRIDALGGELGIESAPGHGTRLHGRLQVTAASVPA</sequence>
<feature type="transmembrane region" description="Helical" evidence="4">
    <location>
        <begin position="123"/>
        <end position="142"/>
    </location>
</feature>
<comment type="caution">
    <text evidence="8">The sequence shown here is derived from an EMBL/GenBank/DDBJ whole genome shotgun (WGS) entry which is preliminary data.</text>
</comment>
<evidence type="ECO:0000259" key="5">
    <source>
        <dbReference type="Pfam" id="PF02518"/>
    </source>
</evidence>
<dbReference type="EMBL" id="JAEKNS010000014">
    <property type="protein sequence ID" value="MBJ7593409.1"/>
    <property type="molecule type" value="Genomic_DNA"/>
</dbReference>
<keyword evidence="4" id="KW-0472">Membrane</keyword>
<accession>A0A2W6ASX5</accession>
<accession>A0A934JT40</accession>
<evidence type="ECO:0000313" key="8">
    <source>
        <dbReference type="EMBL" id="PZR80951.1"/>
    </source>
</evidence>
<evidence type="ECO:0000256" key="4">
    <source>
        <dbReference type="SAM" id="Phobius"/>
    </source>
</evidence>
<keyword evidence="2" id="KW-0418">Kinase</keyword>
<feature type="transmembrane region" description="Helical" evidence="4">
    <location>
        <begin position="192"/>
        <end position="214"/>
    </location>
</feature>
<keyword evidence="4" id="KW-0812">Transmembrane</keyword>
<organism evidence="8 9">
    <name type="scientific">Candidatus Aeolococcus gillhamiae</name>
    <dbReference type="NCBI Taxonomy" id="3127015"/>
    <lineage>
        <taxon>Bacteria</taxon>
        <taxon>Bacillati</taxon>
        <taxon>Candidatus Dormiibacterota</taxon>
        <taxon>Candidatus Dormibacteria</taxon>
        <taxon>Candidatus Aeolococcales</taxon>
        <taxon>Candidatus Aeolococcaceae</taxon>
        <taxon>Candidatus Aeolococcus</taxon>
    </lineage>
</organism>
<feature type="transmembrane region" description="Helical" evidence="4">
    <location>
        <begin position="226"/>
        <end position="247"/>
    </location>
</feature>
<dbReference type="Proteomes" id="UP000606991">
    <property type="component" value="Unassembled WGS sequence"/>
</dbReference>
<dbReference type="InterPro" id="IPR003594">
    <property type="entry name" value="HATPase_dom"/>
</dbReference>
<feature type="transmembrane region" description="Helical" evidence="4">
    <location>
        <begin position="12"/>
        <end position="39"/>
    </location>
</feature>
<reference evidence="7 10" key="3">
    <citation type="submission" date="2020-10" db="EMBL/GenBank/DDBJ databases">
        <title>Ca. Dormibacterota MAGs.</title>
        <authorList>
            <person name="Montgomery K."/>
        </authorList>
    </citation>
    <scope>NUCLEOTIDE SEQUENCE [LARGE SCALE GENOMIC DNA]</scope>
    <source>
        <strain evidence="7">SC8812_S17_18</strain>
    </source>
</reference>
<dbReference type="GO" id="GO:0016020">
    <property type="term" value="C:membrane"/>
    <property type="evidence" value="ECO:0007669"/>
    <property type="project" value="InterPro"/>
</dbReference>
<dbReference type="Gene3D" id="3.30.450.40">
    <property type="match status" value="1"/>
</dbReference>
<protein>
    <submittedName>
        <fullName evidence="8">Uncharacterized protein</fullName>
    </submittedName>
</protein>
<reference evidence="8" key="2">
    <citation type="submission" date="2018-05" db="EMBL/GenBank/DDBJ databases">
        <authorList>
            <person name="Ferrari B."/>
        </authorList>
    </citation>
    <scope>NUCLEOTIDE SEQUENCE</scope>
    <source>
        <strain evidence="8">RRmetagenome_bin12</strain>
    </source>
</reference>
<evidence type="ECO:0000256" key="1">
    <source>
        <dbReference type="ARBA" id="ARBA00022679"/>
    </source>
</evidence>
<dbReference type="AlphaFoldDB" id="A0A2W6ASX5"/>
<keyword evidence="4" id="KW-1133">Transmembrane helix</keyword>